<sequence>MVRSVKKTVPLSVVVIVSVCQVPSATSKPGNNISFFIIPCIPQTIFINPVSIPRPRNSLFCDVHKIIPSC</sequence>
<reference evidence="2" key="1">
    <citation type="journal article" date="2018" name="PLoS Negl. Trop. Dis.">
        <title>An insight into the salivary gland and fat body transcriptome of Panstrongylus lignarius (Hemiptera: Heteroptera), the main vector of Chagas disease in Peru.</title>
        <authorList>
            <person name="Nevoa J.C."/>
            <person name="Mendes M.T."/>
            <person name="da Silva M.V."/>
            <person name="Soares S.C."/>
            <person name="Oliveira C.J.F."/>
            <person name="Ribeiro J.M.C."/>
        </authorList>
    </citation>
    <scope>NUCLEOTIDE SEQUENCE</scope>
</reference>
<keyword evidence="1" id="KW-0732">Signal</keyword>
<evidence type="ECO:0000313" key="2">
    <source>
        <dbReference type="EMBL" id="JAW16167.1"/>
    </source>
</evidence>
<organism evidence="2">
    <name type="scientific">Panstrongylus lignarius</name>
    <dbReference type="NCBI Taxonomy" id="156445"/>
    <lineage>
        <taxon>Eukaryota</taxon>
        <taxon>Metazoa</taxon>
        <taxon>Ecdysozoa</taxon>
        <taxon>Arthropoda</taxon>
        <taxon>Hexapoda</taxon>
        <taxon>Insecta</taxon>
        <taxon>Pterygota</taxon>
        <taxon>Neoptera</taxon>
        <taxon>Paraneoptera</taxon>
        <taxon>Hemiptera</taxon>
        <taxon>Heteroptera</taxon>
        <taxon>Panheteroptera</taxon>
        <taxon>Cimicomorpha</taxon>
        <taxon>Reduviidae</taxon>
        <taxon>Triatominae</taxon>
        <taxon>Panstrongylus</taxon>
    </lineage>
</organism>
<name>A0A224XUE3_9HEMI</name>
<feature type="chain" id="PRO_5012962869" evidence="1">
    <location>
        <begin position="28"/>
        <end position="70"/>
    </location>
</feature>
<dbReference type="EMBL" id="GFTR01000259">
    <property type="protein sequence ID" value="JAW16167.1"/>
    <property type="molecule type" value="Transcribed_RNA"/>
</dbReference>
<accession>A0A224XUE3</accession>
<protein>
    <submittedName>
        <fullName evidence="2">Putative secreted protein</fullName>
    </submittedName>
</protein>
<proteinExistence type="predicted"/>
<dbReference type="AlphaFoldDB" id="A0A224XUE3"/>
<evidence type="ECO:0000256" key="1">
    <source>
        <dbReference type="SAM" id="SignalP"/>
    </source>
</evidence>
<feature type="signal peptide" evidence="1">
    <location>
        <begin position="1"/>
        <end position="27"/>
    </location>
</feature>